<evidence type="ECO:0000313" key="2">
    <source>
        <dbReference type="Proteomes" id="UP000184255"/>
    </source>
</evidence>
<reference evidence="2" key="1">
    <citation type="journal article" date="2016" name="Genome Biol. Evol.">
        <title>Comparative 'omics' of the Fusarium fujikuroi species complex highlights differences in genetic potential and metabolite synthesis.</title>
        <authorList>
            <person name="Niehaus E.-M."/>
            <person name="Muensterkoetter M."/>
            <person name="Proctor R.H."/>
            <person name="Brown D.W."/>
            <person name="Sharon A."/>
            <person name="Idan Y."/>
            <person name="Oren-Young L."/>
            <person name="Sieber C.M."/>
            <person name="Novak O."/>
            <person name="Pencik A."/>
            <person name="Tarkowska D."/>
            <person name="Hromadova K."/>
            <person name="Freeman S."/>
            <person name="Maymon M."/>
            <person name="Elazar M."/>
            <person name="Youssef S.A."/>
            <person name="El-Shabrawy E.S.M."/>
            <person name="Shalaby A.B.A."/>
            <person name="Houterman P."/>
            <person name="Brock N.L."/>
            <person name="Burkhardt I."/>
            <person name="Tsavkelova E.A."/>
            <person name="Dickschat J.S."/>
            <person name="Galuszka P."/>
            <person name="Gueldener U."/>
            <person name="Tudzynski B."/>
        </authorList>
    </citation>
    <scope>NUCLEOTIDE SEQUENCE [LARGE SCALE GENOMIC DNA]</scope>
    <source>
        <strain evidence="2">MRC7560</strain>
    </source>
</reference>
<protein>
    <submittedName>
        <fullName evidence="1">Uncharacterized protein</fullName>
    </submittedName>
</protein>
<dbReference type="AlphaFoldDB" id="A0A1L7SL61"/>
<name>A0A1L7SL61_FUSMA</name>
<dbReference type="GeneID" id="65081340"/>
<evidence type="ECO:0000313" key="1">
    <source>
        <dbReference type="EMBL" id="CVK85163.1"/>
    </source>
</evidence>
<proteinExistence type="predicted"/>
<accession>A0A1L7SL61</accession>
<sequence length="333" mass="37849">MENASIRLEFIESSIKNYKQNLCHIFPIPDLDNLLNLYTHKIDDARLQQLPFVIALSVMISLDKSLKELSSQSHAGNHIEQLDCWMTNTRIKIELSTPTLPVVRALLLAALCYEYNGSTTIASDCFTEATNIFNGTLCALGGLDGLQDRLPADEFCDLILTSWDFSNFQFPIFTGRRPNLLPLVHLNLGIVQEKYGRQAVEILLKKWSWIDLKVQISNLPDPPAASGPLLAMLRSFEALKPTHPAPKEVIYPTAYLEYVHYYAYVYYKAVSIYHTLSHEAQQEVCPKLLQCAQSYKEFLQKVEEHLGTVQSLERKRLILLLGFDELQLTKASD</sequence>
<keyword evidence="2" id="KW-1185">Reference proteome</keyword>
<gene>
    <name evidence="1" type="ORF">FMAN_02068</name>
</gene>
<dbReference type="VEuPathDB" id="FungiDB:FMAN_02068"/>
<dbReference type="Proteomes" id="UP000184255">
    <property type="component" value="Unassembled WGS sequence"/>
</dbReference>
<organism evidence="1 2">
    <name type="scientific">Fusarium mangiferae</name>
    <name type="common">Mango malformation disease fungus</name>
    <dbReference type="NCBI Taxonomy" id="192010"/>
    <lineage>
        <taxon>Eukaryota</taxon>
        <taxon>Fungi</taxon>
        <taxon>Dikarya</taxon>
        <taxon>Ascomycota</taxon>
        <taxon>Pezizomycotina</taxon>
        <taxon>Sordariomycetes</taxon>
        <taxon>Hypocreomycetidae</taxon>
        <taxon>Hypocreales</taxon>
        <taxon>Nectriaceae</taxon>
        <taxon>Fusarium</taxon>
        <taxon>Fusarium fujikuroi species complex</taxon>
    </lineage>
</organism>
<dbReference type="RefSeq" id="XP_041677426.1">
    <property type="nucleotide sequence ID" value="XM_041826167.1"/>
</dbReference>
<comment type="caution">
    <text evidence="1">The sequence shown here is derived from an EMBL/GenBank/DDBJ whole genome shotgun (WGS) entry which is preliminary data.</text>
</comment>
<dbReference type="EMBL" id="FCQH01000001">
    <property type="protein sequence ID" value="CVK85163.1"/>
    <property type="molecule type" value="Genomic_DNA"/>
</dbReference>